<name>A0A4Q1BNN2_TREME</name>
<protein>
    <submittedName>
        <fullName evidence="1">Uncharacterized protein</fullName>
    </submittedName>
</protein>
<evidence type="ECO:0000313" key="2">
    <source>
        <dbReference type="Proteomes" id="UP000289152"/>
    </source>
</evidence>
<dbReference type="InParanoid" id="A0A4Q1BNN2"/>
<dbReference type="STRING" id="5217.A0A4Q1BNN2"/>
<dbReference type="OrthoDB" id="2595676at2759"/>
<evidence type="ECO:0000313" key="1">
    <source>
        <dbReference type="EMBL" id="RXK39479.1"/>
    </source>
</evidence>
<accession>A0A4Q1BNN2</accession>
<dbReference type="AlphaFoldDB" id="A0A4Q1BNN2"/>
<reference evidence="1 2" key="1">
    <citation type="submission" date="2016-06" db="EMBL/GenBank/DDBJ databases">
        <title>Evolution of pathogenesis and genome organization in the Tremellales.</title>
        <authorList>
            <person name="Cuomo C."/>
            <person name="Litvintseva A."/>
            <person name="Heitman J."/>
            <person name="Chen Y."/>
            <person name="Sun S."/>
            <person name="Springer D."/>
            <person name="Dromer F."/>
            <person name="Young S."/>
            <person name="Zeng Q."/>
            <person name="Chapman S."/>
            <person name="Gujja S."/>
            <person name="Saif S."/>
            <person name="Birren B."/>
        </authorList>
    </citation>
    <scope>NUCLEOTIDE SEQUENCE [LARGE SCALE GENOMIC DNA]</scope>
    <source>
        <strain evidence="1 2">ATCC 28783</strain>
    </source>
</reference>
<sequence length="113" mass="11995">MSSMSLRLRPFLRTQARVLSTTSIRPIASFTLRPPTSVSSPISGTESTFEGIAPTNKLNINLTSQARGINTTSPLGLEASARAEDGGVEEAPHSGINVDKSIRMDTCVSSSFL</sequence>
<dbReference type="Proteomes" id="UP000289152">
    <property type="component" value="Unassembled WGS sequence"/>
</dbReference>
<proteinExistence type="predicted"/>
<comment type="caution">
    <text evidence="1">The sequence shown here is derived from an EMBL/GenBank/DDBJ whole genome shotgun (WGS) entry which is preliminary data.</text>
</comment>
<organism evidence="1 2">
    <name type="scientific">Tremella mesenterica</name>
    <name type="common">Jelly fungus</name>
    <dbReference type="NCBI Taxonomy" id="5217"/>
    <lineage>
        <taxon>Eukaryota</taxon>
        <taxon>Fungi</taxon>
        <taxon>Dikarya</taxon>
        <taxon>Basidiomycota</taxon>
        <taxon>Agaricomycotina</taxon>
        <taxon>Tremellomycetes</taxon>
        <taxon>Tremellales</taxon>
        <taxon>Tremellaceae</taxon>
        <taxon>Tremella</taxon>
    </lineage>
</organism>
<gene>
    <name evidence="1" type="ORF">M231_03147</name>
</gene>
<keyword evidence="2" id="KW-1185">Reference proteome</keyword>
<dbReference type="EMBL" id="SDIL01000030">
    <property type="protein sequence ID" value="RXK39479.1"/>
    <property type="molecule type" value="Genomic_DNA"/>
</dbReference>